<proteinExistence type="predicted"/>
<sequence length="359" mass="36527">MSAVPAHVPLVVQTRGVGAAQTVEMVHHGSIAVVDAAGRLLWAAGDAQASTFTRSTLKPFQALPLVEAGGVEALGYTREEVALLCASHSGLDRQVELVAGMLARAGCAETNLRCGCHVPLHLSVTDLARDAAGLAPEARWNQLHNNCSGKHAGFLGWCRLHGAPLDGYCEEGHPLQRAIRARVAALTGLADARIAVGIDGCSAPNLALPLASIARLYALLARPDSLPAEAVAGGKLASGAALHLLAEAMAAHPELVSGPGRFDAELAAAFAPGRVIAKSGAGGLQMLALRDHGLGIAVRVADGNAAALMCATVAALGAMGLLDARSHAALAGRARAPVSNLRGTVTGEMRALPALLRVG</sequence>
<dbReference type="Proteomes" id="UP000675920">
    <property type="component" value="Unplaced"/>
</dbReference>
<dbReference type="Pfam" id="PF06089">
    <property type="entry name" value="Asparaginase_II"/>
    <property type="match status" value="1"/>
</dbReference>
<dbReference type="AlphaFoldDB" id="A0A8B6X263"/>
<organism evidence="1 2">
    <name type="scientific">Derxia gummosa DSM 723</name>
    <dbReference type="NCBI Taxonomy" id="1121388"/>
    <lineage>
        <taxon>Bacteria</taxon>
        <taxon>Pseudomonadati</taxon>
        <taxon>Pseudomonadota</taxon>
        <taxon>Betaproteobacteria</taxon>
        <taxon>Burkholderiales</taxon>
        <taxon>Alcaligenaceae</taxon>
        <taxon>Derxia</taxon>
    </lineage>
</organism>
<reference evidence="2" key="1">
    <citation type="submission" date="2025-08" db="UniProtKB">
        <authorList>
            <consortium name="RefSeq"/>
        </authorList>
    </citation>
    <scope>IDENTIFICATION</scope>
</reference>
<name>A0A8B6X263_9BURK</name>
<keyword evidence="1" id="KW-1185">Reference proteome</keyword>
<accession>A0A8B6X263</accession>
<evidence type="ECO:0000313" key="1">
    <source>
        <dbReference type="Proteomes" id="UP000675920"/>
    </source>
</evidence>
<dbReference type="InterPro" id="IPR010349">
    <property type="entry name" value="Asparaginase_II"/>
</dbReference>
<dbReference type="OrthoDB" id="9780674at2"/>
<evidence type="ECO:0000313" key="2">
    <source>
        <dbReference type="RefSeq" id="WP_028310685.1"/>
    </source>
</evidence>
<dbReference type="PANTHER" id="PTHR42110:SF1">
    <property type="entry name" value="L-ASPARAGINASE, PUTATIVE (AFU_ORTHOLOGUE AFUA_3G11890)-RELATED"/>
    <property type="match status" value="1"/>
</dbReference>
<protein>
    <submittedName>
        <fullName evidence="2">Asparaginase</fullName>
    </submittedName>
</protein>
<dbReference type="PANTHER" id="PTHR42110">
    <property type="entry name" value="L-ASPARAGINASE, PUTATIVE (AFU_ORTHOLOGUE AFUA_3G11890)-RELATED"/>
    <property type="match status" value="1"/>
</dbReference>
<dbReference type="RefSeq" id="WP_028310685.1">
    <property type="nucleotide sequence ID" value="NZ_AXWS01000007.1"/>
</dbReference>